<gene>
    <name evidence="3" type="ORF">CDO52_16240</name>
</gene>
<dbReference type="Proteomes" id="UP000215005">
    <property type="component" value="Chromosome"/>
</dbReference>
<proteinExistence type="predicted"/>
<sequence>MNTSTTQLQDTTVIVTGAGSGIGRATARAAADQGARVLAVGRRHDALQATAHNHPGIVCLPADITAPDAPDAIAQAARTRLGRIDALVNNAAILGGGPVGTITRPEAVRLFDTNLISPMLLAQAVLGDLEATGGVVANVSTAVGQRGWAGSGLYAASKAALEAVTRSWAVEVAPRGVRVVAVAPGAIDTPIGANNGLSPQRREEIRAWQIAATPMGRHGRPEEVAWALCALIGPQASFVTGVVLPVDGGAVVG</sequence>
<dbReference type="InterPro" id="IPR002347">
    <property type="entry name" value="SDR_fam"/>
</dbReference>
<dbReference type="SUPFAM" id="SSF51735">
    <property type="entry name" value="NAD(P)-binding Rossmann-fold domains"/>
    <property type="match status" value="1"/>
</dbReference>
<dbReference type="PANTHER" id="PTHR43975:SF2">
    <property type="entry name" value="EG:BACR7A4.14 PROTEIN-RELATED"/>
    <property type="match status" value="1"/>
</dbReference>
<reference evidence="3 4" key="1">
    <citation type="submission" date="2017-08" db="EMBL/GenBank/DDBJ databases">
        <title>The complete genome sequence of Nocardiopsis gilva YIM 90087.</title>
        <authorList>
            <person name="Yin M."/>
            <person name="Tang S."/>
        </authorList>
    </citation>
    <scope>NUCLEOTIDE SEQUENCE [LARGE SCALE GENOMIC DNA]</scope>
    <source>
        <strain evidence="3 4">YIM 90087</strain>
    </source>
</reference>
<name>A0A223S7T6_9ACTN</name>
<accession>A0A223S7T6</accession>
<evidence type="ECO:0000313" key="3">
    <source>
        <dbReference type="EMBL" id="ASU84132.1"/>
    </source>
</evidence>
<dbReference type="RefSeq" id="WP_017617759.1">
    <property type="nucleotide sequence ID" value="NZ_ANBG01000094.1"/>
</dbReference>
<dbReference type="AlphaFoldDB" id="A0A223S7T6"/>
<dbReference type="EMBL" id="CP022753">
    <property type="protein sequence ID" value="ASU84132.1"/>
    <property type="molecule type" value="Genomic_DNA"/>
</dbReference>
<dbReference type="PRINTS" id="PR00080">
    <property type="entry name" value="SDRFAMILY"/>
</dbReference>
<dbReference type="GO" id="GO:0016491">
    <property type="term" value="F:oxidoreductase activity"/>
    <property type="evidence" value="ECO:0007669"/>
    <property type="project" value="UniProtKB-KW"/>
</dbReference>
<organism evidence="3 4">
    <name type="scientific">Nocardiopsis gilva YIM 90087</name>
    <dbReference type="NCBI Taxonomy" id="1235441"/>
    <lineage>
        <taxon>Bacteria</taxon>
        <taxon>Bacillati</taxon>
        <taxon>Actinomycetota</taxon>
        <taxon>Actinomycetes</taxon>
        <taxon>Streptosporangiales</taxon>
        <taxon>Nocardiopsidaceae</taxon>
        <taxon>Nocardiopsis</taxon>
    </lineage>
</organism>
<keyword evidence="1" id="KW-0560">Oxidoreductase</keyword>
<dbReference type="PANTHER" id="PTHR43975">
    <property type="entry name" value="ZGC:101858"/>
    <property type="match status" value="1"/>
</dbReference>
<dbReference type="InterPro" id="IPR057326">
    <property type="entry name" value="KR_dom"/>
</dbReference>
<dbReference type="InterPro" id="IPR036291">
    <property type="entry name" value="NAD(P)-bd_dom_sf"/>
</dbReference>
<dbReference type="OrthoDB" id="9803333at2"/>
<evidence type="ECO:0000313" key="4">
    <source>
        <dbReference type="Proteomes" id="UP000215005"/>
    </source>
</evidence>
<evidence type="ECO:0000256" key="1">
    <source>
        <dbReference type="ARBA" id="ARBA00023002"/>
    </source>
</evidence>
<dbReference type="PRINTS" id="PR00081">
    <property type="entry name" value="GDHRDH"/>
</dbReference>
<protein>
    <submittedName>
        <fullName evidence="3">SDR family oxidoreductase</fullName>
    </submittedName>
</protein>
<evidence type="ECO:0000259" key="2">
    <source>
        <dbReference type="SMART" id="SM00822"/>
    </source>
</evidence>
<feature type="domain" description="Ketoreductase" evidence="2">
    <location>
        <begin position="11"/>
        <end position="190"/>
    </location>
</feature>
<dbReference type="CDD" id="cd05233">
    <property type="entry name" value="SDR_c"/>
    <property type="match status" value="1"/>
</dbReference>
<keyword evidence="4" id="KW-1185">Reference proteome</keyword>
<dbReference type="Gene3D" id="3.40.50.720">
    <property type="entry name" value="NAD(P)-binding Rossmann-like Domain"/>
    <property type="match status" value="1"/>
</dbReference>
<dbReference type="SMART" id="SM00822">
    <property type="entry name" value="PKS_KR"/>
    <property type="match status" value="1"/>
</dbReference>
<dbReference type="KEGG" id="ngv:CDO52_16240"/>
<dbReference type="Pfam" id="PF13561">
    <property type="entry name" value="adh_short_C2"/>
    <property type="match status" value="1"/>
</dbReference>
<dbReference type="FunFam" id="3.40.50.720:FF:000084">
    <property type="entry name" value="Short-chain dehydrogenase reductase"/>
    <property type="match status" value="1"/>
</dbReference>